<feature type="transmembrane region" description="Helical" evidence="14">
    <location>
        <begin position="147"/>
        <end position="169"/>
    </location>
</feature>
<keyword evidence="8" id="KW-0547">Nucleotide-binding</keyword>
<reference evidence="17 18" key="1">
    <citation type="journal article" date="2019" name="Nat. Med.">
        <title>A library of human gut bacterial isolates paired with longitudinal multiomics data enables mechanistic microbiome research.</title>
        <authorList>
            <person name="Poyet M."/>
            <person name="Groussin M."/>
            <person name="Gibbons S.M."/>
            <person name="Avila-Pacheco J."/>
            <person name="Jiang X."/>
            <person name="Kearney S.M."/>
            <person name="Perrotta A.R."/>
            <person name="Berdy B."/>
            <person name="Zhao S."/>
            <person name="Lieberman T.D."/>
            <person name="Swanson P.K."/>
            <person name="Smith M."/>
            <person name="Roesemann S."/>
            <person name="Alexander J.E."/>
            <person name="Rich S.A."/>
            <person name="Livny J."/>
            <person name="Vlamakis H."/>
            <person name="Clish C."/>
            <person name="Bullock K."/>
            <person name="Deik A."/>
            <person name="Scott J."/>
            <person name="Pierce K.A."/>
            <person name="Xavier R.J."/>
            <person name="Alm E.J."/>
        </authorList>
    </citation>
    <scope>NUCLEOTIDE SEQUENCE [LARGE SCALE GENOMIC DNA]</scope>
    <source>
        <strain evidence="17 18">BIOML-A1</strain>
    </source>
</reference>
<dbReference type="EMBL" id="WKQN01000002">
    <property type="protein sequence ID" value="MSC62267.1"/>
    <property type="molecule type" value="Genomic_DNA"/>
</dbReference>
<dbReference type="InterPro" id="IPR003661">
    <property type="entry name" value="HisK_dim/P_dom"/>
</dbReference>
<evidence type="ECO:0000256" key="14">
    <source>
        <dbReference type="SAM" id="Phobius"/>
    </source>
</evidence>
<gene>
    <name evidence="17" type="ORF">GKD95_02665</name>
</gene>
<dbReference type="PROSITE" id="PS50885">
    <property type="entry name" value="HAMP"/>
    <property type="match status" value="1"/>
</dbReference>
<dbReference type="CDD" id="cd06225">
    <property type="entry name" value="HAMP"/>
    <property type="match status" value="1"/>
</dbReference>
<evidence type="ECO:0000256" key="7">
    <source>
        <dbReference type="ARBA" id="ARBA00022692"/>
    </source>
</evidence>
<evidence type="ECO:0000256" key="12">
    <source>
        <dbReference type="ARBA" id="ARBA00023012"/>
    </source>
</evidence>
<dbReference type="Gene3D" id="3.30.565.10">
    <property type="entry name" value="Histidine kinase-like ATPase, C-terminal domain"/>
    <property type="match status" value="1"/>
</dbReference>
<comment type="caution">
    <text evidence="17">The sequence shown here is derived from an EMBL/GenBank/DDBJ whole genome shotgun (WGS) entry which is preliminary data.</text>
</comment>
<keyword evidence="13 14" id="KW-0472">Membrane</keyword>
<dbReference type="SUPFAM" id="SSF55874">
    <property type="entry name" value="ATPase domain of HSP90 chaperone/DNA topoisomerase II/histidine kinase"/>
    <property type="match status" value="1"/>
</dbReference>
<protein>
    <recommendedName>
        <fullName evidence="3">histidine kinase</fullName>
        <ecNumber evidence="3">2.7.13.3</ecNumber>
    </recommendedName>
</protein>
<dbReference type="Proteomes" id="UP000461506">
    <property type="component" value="Unassembled WGS sequence"/>
</dbReference>
<evidence type="ECO:0000256" key="8">
    <source>
        <dbReference type="ARBA" id="ARBA00022741"/>
    </source>
</evidence>
<feature type="domain" description="HAMP" evidence="16">
    <location>
        <begin position="172"/>
        <end position="224"/>
    </location>
</feature>
<evidence type="ECO:0000256" key="10">
    <source>
        <dbReference type="ARBA" id="ARBA00022840"/>
    </source>
</evidence>
<dbReference type="PROSITE" id="PS50109">
    <property type="entry name" value="HIS_KIN"/>
    <property type="match status" value="1"/>
</dbReference>
<keyword evidence="12" id="KW-0902">Two-component regulatory system</keyword>
<evidence type="ECO:0000259" key="16">
    <source>
        <dbReference type="PROSITE" id="PS50885"/>
    </source>
</evidence>
<evidence type="ECO:0000259" key="15">
    <source>
        <dbReference type="PROSITE" id="PS50109"/>
    </source>
</evidence>
<keyword evidence="10" id="KW-0067">ATP-binding</keyword>
<dbReference type="PANTHER" id="PTHR45528">
    <property type="entry name" value="SENSOR HISTIDINE KINASE CPXA"/>
    <property type="match status" value="1"/>
</dbReference>
<keyword evidence="9" id="KW-0418">Kinase</keyword>
<evidence type="ECO:0000256" key="3">
    <source>
        <dbReference type="ARBA" id="ARBA00012438"/>
    </source>
</evidence>
<evidence type="ECO:0000256" key="2">
    <source>
        <dbReference type="ARBA" id="ARBA00004651"/>
    </source>
</evidence>
<dbReference type="InterPro" id="IPR005467">
    <property type="entry name" value="His_kinase_dom"/>
</dbReference>
<sequence>MRKKLGLSGKLMLMILFSALASAMLLVGMQVVLNKALWLYFDQPETQQKAVEKQVQELQSYIDRRGLSSRDIDKLDDWSVRNGSTMFIIYDRSRMLYSSYPLVAPVYEGRENVTEAVPAEHGLPMYSLTFSDKKTTAMFYYNGVDAYYGKGCEILLLVSFALFPLFFFLSSRKIIRYILLLSGEIQAMEGGDLDHSITIQGDDELALLATSLDGLRLTLRQQQAEEAQAAAKVKSLITEMSHDLRTPLTTLLLYTEILRHHKYETEAQEGEYLAKIDGKARQIKQLSDNLFEYALVTRDTVVQLDAPARFSQIFEELLADMVEMLQQRGFACALELGSEDVLLTVRAQYIRRILDNIGSNLIKYADPARPIEVRFLRQEGRAGLVFRNHVLPAPPAVESTKVGLTSIETMMDKMHADCKIEQENEQFAMTLLFPISQ</sequence>
<evidence type="ECO:0000313" key="17">
    <source>
        <dbReference type="EMBL" id="MSC62267.1"/>
    </source>
</evidence>
<dbReference type="InterPro" id="IPR050398">
    <property type="entry name" value="HssS/ArlS-like"/>
</dbReference>
<comment type="subcellular location">
    <subcellularLocation>
        <location evidence="2">Cell membrane</location>
        <topology evidence="2">Multi-pass membrane protein</topology>
    </subcellularLocation>
</comment>
<dbReference type="Pfam" id="PF00512">
    <property type="entry name" value="HisKA"/>
    <property type="match status" value="1"/>
</dbReference>
<dbReference type="RefSeq" id="WP_154276392.1">
    <property type="nucleotide sequence ID" value="NZ_WKQN01000002.1"/>
</dbReference>
<keyword evidence="11 14" id="KW-1133">Transmembrane helix</keyword>
<evidence type="ECO:0000256" key="5">
    <source>
        <dbReference type="ARBA" id="ARBA00022553"/>
    </source>
</evidence>
<dbReference type="AlphaFoldDB" id="A0A844DN44"/>
<dbReference type="GO" id="GO:0000155">
    <property type="term" value="F:phosphorelay sensor kinase activity"/>
    <property type="evidence" value="ECO:0007669"/>
    <property type="project" value="InterPro"/>
</dbReference>
<evidence type="ECO:0000256" key="1">
    <source>
        <dbReference type="ARBA" id="ARBA00000085"/>
    </source>
</evidence>
<feature type="transmembrane region" description="Helical" evidence="14">
    <location>
        <begin position="12"/>
        <end position="33"/>
    </location>
</feature>
<dbReference type="Gene3D" id="6.10.340.10">
    <property type="match status" value="1"/>
</dbReference>
<dbReference type="EC" id="2.7.13.3" evidence="3"/>
<keyword evidence="5" id="KW-0597">Phosphoprotein</keyword>
<accession>A0A844DN44</accession>
<dbReference type="InterPro" id="IPR003660">
    <property type="entry name" value="HAMP_dom"/>
</dbReference>
<evidence type="ECO:0000256" key="13">
    <source>
        <dbReference type="ARBA" id="ARBA00023136"/>
    </source>
</evidence>
<evidence type="ECO:0000256" key="11">
    <source>
        <dbReference type="ARBA" id="ARBA00022989"/>
    </source>
</evidence>
<proteinExistence type="predicted"/>
<evidence type="ECO:0000256" key="4">
    <source>
        <dbReference type="ARBA" id="ARBA00022475"/>
    </source>
</evidence>
<dbReference type="SMART" id="SM00304">
    <property type="entry name" value="HAMP"/>
    <property type="match status" value="1"/>
</dbReference>
<dbReference type="Pfam" id="PF00672">
    <property type="entry name" value="HAMP"/>
    <property type="match status" value="1"/>
</dbReference>
<dbReference type="SUPFAM" id="SSF158472">
    <property type="entry name" value="HAMP domain-like"/>
    <property type="match status" value="1"/>
</dbReference>
<dbReference type="PANTHER" id="PTHR45528:SF1">
    <property type="entry name" value="SENSOR HISTIDINE KINASE CPXA"/>
    <property type="match status" value="1"/>
</dbReference>
<keyword evidence="6" id="KW-0808">Transferase</keyword>
<dbReference type="GO" id="GO:0005524">
    <property type="term" value="F:ATP binding"/>
    <property type="evidence" value="ECO:0007669"/>
    <property type="project" value="UniProtKB-KW"/>
</dbReference>
<name>A0A844DN44_9FIRM</name>
<dbReference type="Gene3D" id="1.10.287.130">
    <property type="match status" value="1"/>
</dbReference>
<keyword evidence="7 14" id="KW-0812">Transmembrane</keyword>
<dbReference type="GO" id="GO:0005886">
    <property type="term" value="C:plasma membrane"/>
    <property type="evidence" value="ECO:0007669"/>
    <property type="project" value="UniProtKB-SubCell"/>
</dbReference>
<dbReference type="InterPro" id="IPR036890">
    <property type="entry name" value="HATPase_C_sf"/>
</dbReference>
<dbReference type="InterPro" id="IPR036097">
    <property type="entry name" value="HisK_dim/P_sf"/>
</dbReference>
<evidence type="ECO:0000313" key="18">
    <source>
        <dbReference type="Proteomes" id="UP000461506"/>
    </source>
</evidence>
<evidence type="ECO:0000256" key="9">
    <source>
        <dbReference type="ARBA" id="ARBA00022777"/>
    </source>
</evidence>
<dbReference type="SUPFAM" id="SSF47384">
    <property type="entry name" value="Homodimeric domain of signal transducing histidine kinase"/>
    <property type="match status" value="1"/>
</dbReference>
<keyword evidence="4" id="KW-1003">Cell membrane</keyword>
<evidence type="ECO:0000256" key="6">
    <source>
        <dbReference type="ARBA" id="ARBA00022679"/>
    </source>
</evidence>
<feature type="domain" description="Histidine kinase" evidence="15">
    <location>
        <begin position="239"/>
        <end position="437"/>
    </location>
</feature>
<organism evidence="17 18">
    <name type="scientific">Faecalibacterium prausnitzii</name>
    <dbReference type="NCBI Taxonomy" id="853"/>
    <lineage>
        <taxon>Bacteria</taxon>
        <taxon>Bacillati</taxon>
        <taxon>Bacillota</taxon>
        <taxon>Clostridia</taxon>
        <taxon>Eubacteriales</taxon>
        <taxon>Oscillospiraceae</taxon>
        <taxon>Faecalibacterium</taxon>
    </lineage>
</organism>
<dbReference type="SMART" id="SM00388">
    <property type="entry name" value="HisKA"/>
    <property type="match status" value="1"/>
</dbReference>
<comment type="catalytic activity">
    <reaction evidence="1">
        <text>ATP + protein L-histidine = ADP + protein N-phospho-L-histidine.</text>
        <dbReference type="EC" id="2.7.13.3"/>
    </reaction>
</comment>